<organism evidence="10 11">
    <name type="scientific">Sciurus carolinensis</name>
    <name type="common">Eastern gray squirrel</name>
    <dbReference type="NCBI Taxonomy" id="30640"/>
    <lineage>
        <taxon>Eukaryota</taxon>
        <taxon>Metazoa</taxon>
        <taxon>Chordata</taxon>
        <taxon>Craniata</taxon>
        <taxon>Vertebrata</taxon>
        <taxon>Euteleostomi</taxon>
        <taxon>Mammalia</taxon>
        <taxon>Eutheria</taxon>
        <taxon>Euarchontoglires</taxon>
        <taxon>Glires</taxon>
        <taxon>Rodentia</taxon>
        <taxon>Sciuromorpha</taxon>
        <taxon>Sciuridae</taxon>
        <taxon>Sciurinae</taxon>
        <taxon>Sciurini</taxon>
        <taxon>Sciurus</taxon>
    </lineage>
</organism>
<protein>
    <submittedName>
        <fullName evidence="10">Olfactory receptor 7E24</fullName>
    </submittedName>
</protein>
<dbReference type="Proteomes" id="UP001166674">
    <property type="component" value="Unassembled WGS sequence"/>
</dbReference>
<dbReference type="Pfam" id="PF00001">
    <property type="entry name" value="7tm_1"/>
    <property type="match status" value="1"/>
</dbReference>
<evidence type="ECO:0000256" key="1">
    <source>
        <dbReference type="ARBA" id="ARBA00004141"/>
    </source>
</evidence>
<dbReference type="Gene3D" id="1.20.1070.10">
    <property type="entry name" value="Rhodopsin 7-helix transmembrane proteins"/>
    <property type="match status" value="1"/>
</dbReference>
<evidence type="ECO:0000313" key="10">
    <source>
        <dbReference type="EMBL" id="MBZ3888603.1"/>
    </source>
</evidence>
<dbReference type="PROSITE" id="PS00237">
    <property type="entry name" value="G_PROTEIN_RECEP_F1_1"/>
    <property type="match status" value="1"/>
</dbReference>
<evidence type="ECO:0000256" key="8">
    <source>
        <dbReference type="SAM" id="Phobius"/>
    </source>
</evidence>
<comment type="subcellular location">
    <subcellularLocation>
        <location evidence="1">Membrane</location>
        <topology evidence="1">Multi-pass membrane protein</topology>
    </subcellularLocation>
</comment>
<feature type="transmembrane region" description="Helical" evidence="8">
    <location>
        <begin position="46"/>
        <end position="65"/>
    </location>
</feature>
<dbReference type="PROSITE" id="PS50262">
    <property type="entry name" value="G_PROTEIN_RECEP_F1_2"/>
    <property type="match status" value="1"/>
</dbReference>
<name>A0AA41NDZ7_SCICA</name>
<evidence type="ECO:0000256" key="4">
    <source>
        <dbReference type="ARBA" id="ARBA00023040"/>
    </source>
</evidence>
<keyword evidence="5 8" id="KW-0472">Membrane</keyword>
<evidence type="ECO:0000256" key="2">
    <source>
        <dbReference type="ARBA" id="ARBA00022692"/>
    </source>
</evidence>
<dbReference type="SUPFAM" id="SSF81321">
    <property type="entry name" value="Family A G protein-coupled receptor-like"/>
    <property type="match status" value="1"/>
</dbReference>
<dbReference type="FunFam" id="1.20.1070.10:FF:000410">
    <property type="entry name" value="Olfactory receptor 1348"/>
    <property type="match status" value="1"/>
</dbReference>
<dbReference type="EMBL" id="JAATJV010424054">
    <property type="protein sequence ID" value="MBZ3888603.1"/>
    <property type="molecule type" value="Genomic_DNA"/>
</dbReference>
<dbReference type="PANTHER" id="PTHR48001">
    <property type="entry name" value="OLFACTORY RECEPTOR"/>
    <property type="match status" value="1"/>
</dbReference>
<sequence>MGLSDDPDLQPILFGLFLSMYLVTVLGNLLIILAVSSDSHLHTPMYFFLSNLSLTDIGFISTTVPKMIVDIQTHSRVISYVGCLTQMSLFILFGCMDSMLLTVMAYDRFIAICHPLYYPITMNPWLCSFLVL</sequence>
<feature type="domain" description="G-protein coupled receptors family 1 profile" evidence="9">
    <location>
        <begin position="27"/>
        <end position="132"/>
    </location>
</feature>
<dbReference type="InterPro" id="IPR000276">
    <property type="entry name" value="GPCR_Rhodpsn"/>
</dbReference>
<evidence type="ECO:0000313" key="11">
    <source>
        <dbReference type="Proteomes" id="UP001166674"/>
    </source>
</evidence>
<evidence type="ECO:0000256" key="5">
    <source>
        <dbReference type="ARBA" id="ARBA00023136"/>
    </source>
</evidence>
<keyword evidence="11" id="KW-1185">Reference proteome</keyword>
<keyword evidence="4 7" id="KW-0297">G-protein coupled receptor</keyword>
<evidence type="ECO:0000256" key="7">
    <source>
        <dbReference type="RuleBase" id="RU000688"/>
    </source>
</evidence>
<keyword evidence="6 7" id="KW-0675">Receptor</keyword>
<keyword evidence="2 7" id="KW-0812">Transmembrane</keyword>
<gene>
    <name evidence="10" type="ORF">SUZIE_198780</name>
</gene>
<reference evidence="10" key="1">
    <citation type="submission" date="2020-03" db="EMBL/GenBank/DDBJ databases">
        <title>Studies in the Genomics of Life Span.</title>
        <authorList>
            <person name="Glass D."/>
        </authorList>
    </citation>
    <scope>NUCLEOTIDE SEQUENCE</scope>
    <source>
        <strain evidence="10">SUZIE</strain>
        <tissue evidence="10">Muscle</tissue>
    </source>
</reference>
<feature type="transmembrane region" description="Helical" evidence="8">
    <location>
        <begin position="12"/>
        <end position="34"/>
    </location>
</feature>
<proteinExistence type="inferred from homology"/>
<dbReference type="AlphaFoldDB" id="A0AA41NDZ7"/>
<keyword evidence="7" id="KW-0807">Transducer</keyword>
<comment type="similarity">
    <text evidence="7">Belongs to the G-protein coupled receptor 1 family.</text>
</comment>
<dbReference type="InterPro" id="IPR017452">
    <property type="entry name" value="GPCR_Rhodpsn_7TM"/>
</dbReference>
<keyword evidence="3 8" id="KW-1133">Transmembrane helix</keyword>
<evidence type="ECO:0000256" key="6">
    <source>
        <dbReference type="ARBA" id="ARBA00023170"/>
    </source>
</evidence>
<evidence type="ECO:0000259" key="9">
    <source>
        <dbReference type="PROSITE" id="PS50262"/>
    </source>
</evidence>
<dbReference type="GO" id="GO:0004930">
    <property type="term" value="F:G protein-coupled receptor activity"/>
    <property type="evidence" value="ECO:0007669"/>
    <property type="project" value="UniProtKB-KW"/>
</dbReference>
<feature type="transmembrane region" description="Helical" evidence="8">
    <location>
        <begin position="77"/>
        <end position="96"/>
    </location>
</feature>
<accession>A0AA41NDZ7</accession>
<dbReference type="PRINTS" id="PR00237">
    <property type="entry name" value="GPCRRHODOPSN"/>
</dbReference>
<dbReference type="GO" id="GO:0016020">
    <property type="term" value="C:membrane"/>
    <property type="evidence" value="ECO:0007669"/>
    <property type="project" value="UniProtKB-SubCell"/>
</dbReference>
<evidence type="ECO:0000256" key="3">
    <source>
        <dbReference type="ARBA" id="ARBA00022989"/>
    </source>
</evidence>
<comment type="caution">
    <text evidence="10">The sequence shown here is derived from an EMBL/GenBank/DDBJ whole genome shotgun (WGS) entry which is preliminary data.</text>
</comment>